<dbReference type="InterPro" id="IPR029016">
    <property type="entry name" value="GAF-like_dom_sf"/>
</dbReference>
<dbReference type="SUPFAM" id="SSF52540">
    <property type="entry name" value="P-loop containing nucleoside triphosphate hydrolases"/>
    <property type="match status" value="1"/>
</dbReference>
<dbReference type="Proteomes" id="UP000867740">
    <property type="component" value="Unassembled WGS sequence"/>
</dbReference>
<dbReference type="SUPFAM" id="SSF46689">
    <property type="entry name" value="Homeodomain-like"/>
    <property type="match status" value="1"/>
</dbReference>
<dbReference type="GO" id="GO:0043565">
    <property type="term" value="F:sequence-specific DNA binding"/>
    <property type="evidence" value="ECO:0007669"/>
    <property type="project" value="InterPro"/>
</dbReference>
<keyword evidence="1" id="KW-0547">Nucleotide-binding</keyword>
<dbReference type="InterPro" id="IPR009057">
    <property type="entry name" value="Homeodomain-like_sf"/>
</dbReference>
<dbReference type="InterPro" id="IPR002078">
    <property type="entry name" value="Sigma_54_int"/>
</dbReference>
<dbReference type="Gene3D" id="3.40.50.300">
    <property type="entry name" value="P-loop containing nucleotide triphosphate hydrolases"/>
    <property type="match status" value="1"/>
</dbReference>
<dbReference type="EMBL" id="DACSUM010000145">
    <property type="protein sequence ID" value="HAT3585262.1"/>
    <property type="molecule type" value="Genomic_DNA"/>
</dbReference>
<evidence type="ECO:0000256" key="4">
    <source>
        <dbReference type="ARBA" id="ARBA00023125"/>
    </source>
</evidence>
<reference evidence="7" key="1">
    <citation type="journal article" date="2018" name="Genome Biol.">
        <title>SKESA: strategic k-mer extension for scrupulous assemblies.</title>
        <authorList>
            <person name="Souvorov A."/>
            <person name="Agarwala R."/>
            <person name="Lipman D.J."/>
        </authorList>
    </citation>
    <scope>NUCLEOTIDE SEQUENCE</scope>
    <source>
        <strain evidence="7">CAVp300</strain>
    </source>
</reference>
<dbReference type="InterPro" id="IPR003593">
    <property type="entry name" value="AAA+_ATPase"/>
</dbReference>
<reference evidence="7" key="2">
    <citation type="submission" date="2020-10" db="EMBL/GenBank/DDBJ databases">
        <authorList>
            <consortium name="NCBI Pathogen Detection Project"/>
        </authorList>
    </citation>
    <scope>NUCLEOTIDE SEQUENCE</scope>
    <source>
        <strain evidence="7">CAVp300</strain>
    </source>
</reference>
<dbReference type="Gene3D" id="1.10.10.60">
    <property type="entry name" value="Homeodomain-like"/>
    <property type="match status" value="1"/>
</dbReference>
<protein>
    <submittedName>
        <fullName evidence="7">Sigma-54-dependent Fis family transcriptional regulator</fullName>
    </submittedName>
</protein>
<evidence type="ECO:0000256" key="1">
    <source>
        <dbReference type="ARBA" id="ARBA00022741"/>
    </source>
</evidence>
<dbReference type="PROSITE" id="PS50045">
    <property type="entry name" value="SIGMA54_INTERACT_4"/>
    <property type="match status" value="1"/>
</dbReference>
<comment type="caution">
    <text evidence="7">The sequence shown here is derived from an EMBL/GenBank/DDBJ whole genome shotgun (WGS) entry which is preliminary data.</text>
</comment>
<sequence length="590" mass="64465">MPHRVPSFALAPQTTGLPCQLEDSWQRSLNYGLHRDDDTQPWVARSMLKDARAENAWISQLVAPLLARLQPELSSHPSIMVMSDATGLVLETHGNADFLHKAQRYALAPGNLWGEHARGTNAIGTALAMQRHCEVSGGEHYLNRNAGLFCSASPVFRPDGTVAGVLDISTPAQLPKHDAAALIRRAVCQIEHAWAASAVSADRWLLSLHSDARVLGSAQELLLIFEQNTLLGANKLAIDEFCLTPGHFGATAIETLFPGITLNAAETTLEASNRQRYYARQTTPARRYIGRGVARTPVTVDPEKEKALRILNAGIALCITGETGSGKEHCARELHSRSQWRDGNFIAINCAALPENLIESELFGYAPGAFTGANPKGYSGKFREAHGGVLFLDEIGDMPPGLQTRLLRVLQEKKVTPLGSNTAYSVNFALICATHQDLTAQVAAGAFREDLLYRIQEFHLRIPPLREWPDTRQFIQKLWQELGAGSRDITLSEEALHALAARPWPGNVRQLLSQLRVLLALADDHSVIRLADLPGEPTPASAPVLLSAPADEQIAIREAQGNMSLAAKKLGISRSTLYRRLEKRQSVGRA</sequence>
<name>A0A9P3T4L8_KLUIN</name>
<dbReference type="InterPro" id="IPR002197">
    <property type="entry name" value="HTH_Fis"/>
</dbReference>
<evidence type="ECO:0000313" key="9">
    <source>
        <dbReference type="Proteomes" id="UP000867740"/>
    </source>
</evidence>
<dbReference type="RefSeq" id="WP_047370784.1">
    <property type="nucleotide sequence ID" value="NZ_CABMNU010000005.1"/>
</dbReference>
<dbReference type="GO" id="GO:0005524">
    <property type="term" value="F:ATP binding"/>
    <property type="evidence" value="ECO:0007669"/>
    <property type="project" value="UniProtKB-KW"/>
</dbReference>
<dbReference type="Gene3D" id="3.30.450.40">
    <property type="match status" value="1"/>
</dbReference>
<dbReference type="SMART" id="SM00382">
    <property type="entry name" value="AAA"/>
    <property type="match status" value="1"/>
</dbReference>
<accession>A0A9P3T4L8</accession>
<evidence type="ECO:0000313" key="8">
    <source>
        <dbReference type="EMBL" id="HAT3585262.1"/>
    </source>
</evidence>
<keyword evidence="5" id="KW-0804">Transcription</keyword>
<dbReference type="PANTHER" id="PTHR32071">
    <property type="entry name" value="TRANSCRIPTIONAL REGULATORY PROTEIN"/>
    <property type="match status" value="1"/>
</dbReference>
<dbReference type="AlphaFoldDB" id="A0A9P3T4L8"/>
<evidence type="ECO:0000256" key="3">
    <source>
        <dbReference type="ARBA" id="ARBA00023015"/>
    </source>
</evidence>
<evidence type="ECO:0000256" key="5">
    <source>
        <dbReference type="ARBA" id="ARBA00023163"/>
    </source>
</evidence>
<dbReference type="Gene3D" id="1.10.8.60">
    <property type="match status" value="1"/>
</dbReference>
<dbReference type="SUPFAM" id="SSF55781">
    <property type="entry name" value="GAF domain-like"/>
    <property type="match status" value="1"/>
</dbReference>
<dbReference type="Pfam" id="PF02954">
    <property type="entry name" value="HTH_8"/>
    <property type="match status" value="1"/>
</dbReference>
<dbReference type="InterPro" id="IPR058031">
    <property type="entry name" value="AAA_lid_NorR"/>
</dbReference>
<dbReference type="InterPro" id="IPR027417">
    <property type="entry name" value="P-loop_NTPase"/>
</dbReference>
<evidence type="ECO:0000256" key="2">
    <source>
        <dbReference type="ARBA" id="ARBA00022840"/>
    </source>
</evidence>
<keyword evidence="4" id="KW-0238">DNA-binding</keyword>
<dbReference type="CDD" id="cd00009">
    <property type="entry name" value="AAA"/>
    <property type="match status" value="1"/>
</dbReference>
<feature type="domain" description="Sigma-54 factor interaction" evidence="6">
    <location>
        <begin position="305"/>
        <end position="520"/>
    </location>
</feature>
<keyword evidence="3" id="KW-0805">Transcription regulation</keyword>
<organism evidence="7 9">
    <name type="scientific">Kluyvera intermedia</name>
    <name type="common">Enterobacter intermedius</name>
    <dbReference type="NCBI Taxonomy" id="61648"/>
    <lineage>
        <taxon>Bacteria</taxon>
        <taxon>Pseudomonadati</taxon>
        <taxon>Pseudomonadota</taxon>
        <taxon>Gammaproteobacteria</taxon>
        <taxon>Enterobacterales</taxon>
        <taxon>Enterobacteriaceae</taxon>
        <taxon>Kluyvera</taxon>
    </lineage>
</organism>
<evidence type="ECO:0000259" key="6">
    <source>
        <dbReference type="PROSITE" id="PS50045"/>
    </source>
</evidence>
<evidence type="ECO:0000313" key="7">
    <source>
        <dbReference type="EMBL" id="HAT3580858.1"/>
    </source>
</evidence>
<dbReference type="PANTHER" id="PTHR32071:SF77">
    <property type="entry name" value="TRANSCRIPTIONAL REGULATORY PROTEIN"/>
    <property type="match status" value="1"/>
</dbReference>
<proteinExistence type="predicted"/>
<gene>
    <name evidence="7" type="ORF">I8531_001122</name>
    <name evidence="8" type="ORF">I8531_005692</name>
</gene>
<dbReference type="FunFam" id="3.40.50.300:FF:000006">
    <property type="entry name" value="DNA-binding transcriptional regulator NtrC"/>
    <property type="match status" value="1"/>
</dbReference>
<dbReference type="Pfam" id="PF00158">
    <property type="entry name" value="Sigma54_activat"/>
    <property type="match status" value="1"/>
</dbReference>
<dbReference type="EMBL" id="DACSUM010000006">
    <property type="protein sequence ID" value="HAT3580858.1"/>
    <property type="molecule type" value="Genomic_DNA"/>
</dbReference>
<dbReference type="GO" id="GO:0006355">
    <property type="term" value="P:regulation of DNA-templated transcription"/>
    <property type="evidence" value="ECO:0007669"/>
    <property type="project" value="InterPro"/>
</dbReference>
<dbReference type="Pfam" id="PF25601">
    <property type="entry name" value="AAA_lid_14"/>
    <property type="match status" value="1"/>
</dbReference>
<keyword evidence="2" id="KW-0067">ATP-binding</keyword>